<reference evidence="1" key="1">
    <citation type="submission" date="2008-02" db="EMBL/GenBank/DDBJ databases">
        <authorList>
            <person name="Fulton L."/>
            <person name="Clifton S."/>
            <person name="Fulton B."/>
            <person name="Xu J."/>
            <person name="Minx P."/>
            <person name="Pepin K.H."/>
            <person name="Johnson M."/>
            <person name="Thiruvilangam P."/>
            <person name="Bhonagiri V."/>
            <person name="Nash W.E."/>
            <person name="Mardis E.R."/>
            <person name="Wilson R.K."/>
        </authorList>
    </citation>
    <scope>NUCLEOTIDE SEQUENCE [LARGE SCALE GENOMIC DNA]</scope>
    <source>
        <strain evidence="1">DSM 1552</strain>
    </source>
</reference>
<dbReference type="Proteomes" id="UP000004910">
    <property type="component" value="Unassembled WGS sequence"/>
</dbReference>
<dbReference type="STRING" id="428126.CLOSPI_01477"/>
<organism evidence="1 2">
    <name type="scientific">Thomasclavelia spiroformis DSM 1552</name>
    <dbReference type="NCBI Taxonomy" id="428126"/>
    <lineage>
        <taxon>Bacteria</taxon>
        <taxon>Bacillati</taxon>
        <taxon>Bacillota</taxon>
        <taxon>Erysipelotrichia</taxon>
        <taxon>Erysipelotrichales</taxon>
        <taxon>Coprobacillaceae</taxon>
        <taxon>Thomasclavelia</taxon>
    </lineage>
</organism>
<dbReference type="AlphaFoldDB" id="B1C2L5"/>
<name>B1C2L5_9FIRM</name>
<comment type="caution">
    <text evidence="1">The sequence shown here is derived from an EMBL/GenBank/DDBJ whole genome shotgun (WGS) entry which is preliminary data.</text>
</comment>
<evidence type="ECO:0000313" key="2">
    <source>
        <dbReference type="Proteomes" id="UP000004910"/>
    </source>
</evidence>
<dbReference type="HOGENOM" id="CLU_3198246_0_0_9"/>
<reference evidence="1" key="2">
    <citation type="submission" date="2014-06" db="EMBL/GenBank/DDBJ databases">
        <title>Draft genome sequence of Clostridium spiroforme (DSM 1552).</title>
        <authorList>
            <person name="Sudarsanam P."/>
            <person name="Ley R."/>
            <person name="Guruge J."/>
            <person name="Turnbaugh P.J."/>
            <person name="Mahowald M."/>
            <person name="Liep D."/>
            <person name="Gordon J."/>
        </authorList>
    </citation>
    <scope>NUCLEOTIDE SEQUENCE</scope>
    <source>
        <strain evidence="1">DSM 1552</strain>
    </source>
</reference>
<keyword evidence="2" id="KW-1185">Reference proteome</keyword>
<sequence>MKNFLIAKCNFWKKIKTSNHKNSLVYSWKKIYRRYGDNYGKENIL</sequence>
<protein>
    <submittedName>
        <fullName evidence="1">Uncharacterized protein</fullName>
    </submittedName>
</protein>
<gene>
    <name evidence="1" type="ORF">CLOSPI_01477</name>
</gene>
<proteinExistence type="predicted"/>
<accession>B1C2L5</accession>
<dbReference type="EMBL" id="ABIK02000010">
    <property type="protein sequence ID" value="EDS74700.1"/>
    <property type="molecule type" value="Genomic_DNA"/>
</dbReference>
<evidence type="ECO:0000313" key="1">
    <source>
        <dbReference type="EMBL" id="EDS74700.1"/>
    </source>
</evidence>